<dbReference type="InterPro" id="IPR017437">
    <property type="entry name" value="ATP-NAD_kinase_PpnK-typ_C"/>
</dbReference>
<dbReference type="HAMAP" id="MF_00361">
    <property type="entry name" value="NAD_kinase"/>
    <property type="match status" value="1"/>
</dbReference>
<feature type="binding site" evidence="9">
    <location>
        <begin position="51"/>
        <end position="52"/>
    </location>
    <ligand>
        <name>NAD(+)</name>
        <dbReference type="ChEBI" id="CHEBI:57540"/>
    </ligand>
</feature>
<dbReference type="HOGENOM" id="CLU_008831_0_3_9"/>
<proteinExistence type="inferred from homology"/>
<dbReference type="EMBL" id="CP009920">
    <property type="protein sequence ID" value="AJI22888.1"/>
    <property type="molecule type" value="Genomic_DNA"/>
</dbReference>
<dbReference type="InterPro" id="IPR002504">
    <property type="entry name" value="NADK"/>
</dbReference>
<dbReference type="PANTHER" id="PTHR20275">
    <property type="entry name" value="NAD KINASE"/>
    <property type="match status" value="1"/>
</dbReference>
<dbReference type="Gene3D" id="2.60.200.30">
    <property type="entry name" value="Probable inorganic polyphosphate/atp-NAD kinase, domain 2"/>
    <property type="match status" value="1"/>
</dbReference>
<comment type="catalytic activity">
    <reaction evidence="8 9">
        <text>NAD(+) + ATP = ADP + NADP(+) + H(+)</text>
        <dbReference type="Rhea" id="RHEA:18629"/>
        <dbReference type="ChEBI" id="CHEBI:15378"/>
        <dbReference type="ChEBI" id="CHEBI:30616"/>
        <dbReference type="ChEBI" id="CHEBI:57540"/>
        <dbReference type="ChEBI" id="CHEBI:58349"/>
        <dbReference type="ChEBI" id="CHEBI:456216"/>
        <dbReference type="EC" id="2.7.1.23"/>
    </reaction>
</comment>
<dbReference type="GO" id="GO:0005524">
    <property type="term" value="F:ATP binding"/>
    <property type="evidence" value="ECO:0007669"/>
    <property type="project" value="UniProtKB-KW"/>
</dbReference>
<dbReference type="NCBIfam" id="NF002902">
    <property type="entry name" value="PRK03501.1"/>
    <property type="match status" value="1"/>
</dbReference>
<comment type="cofactor">
    <cofactor evidence="9">
        <name>a divalent metal cation</name>
        <dbReference type="ChEBI" id="CHEBI:60240"/>
    </cofactor>
</comment>
<feature type="active site" description="Proton acceptor" evidence="9">
    <location>
        <position position="51"/>
    </location>
</feature>
<dbReference type="AlphaFoldDB" id="A0A0B6AQI7"/>
<dbReference type="InterPro" id="IPR016064">
    <property type="entry name" value="NAD/diacylglycerol_kinase_sf"/>
</dbReference>
<comment type="similarity">
    <text evidence="9">Belongs to the NAD kinase family.</text>
</comment>
<dbReference type="Gene3D" id="3.40.50.10330">
    <property type="entry name" value="Probable inorganic polyphosphate/atp-NAD kinase, domain 1"/>
    <property type="match status" value="1"/>
</dbReference>
<dbReference type="InterPro" id="IPR017438">
    <property type="entry name" value="ATP-NAD_kinase_N"/>
</dbReference>
<organism evidence="10 11">
    <name type="scientific">Priestia megaterium (strain ATCC 14581 / DSM 32 / CCUG 1817 / JCM 2506 / NBRC 15308 / NCIMB 9376 / NCTC 10342 / NRRL B-14308 / VKM B-512 / Ford 19)</name>
    <name type="common">Bacillus megaterium</name>
    <dbReference type="NCBI Taxonomy" id="1348623"/>
    <lineage>
        <taxon>Bacteria</taxon>
        <taxon>Bacillati</taxon>
        <taxon>Bacillota</taxon>
        <taxon>Bacilli</taxon>
        <taxon>Bacillales</taxon>
        <taxon>Bacillaceae</taxon>
        <taxon>Priestia</taxon>
    </lineage>
</organism>
<evidence type="ECO:0000256" key="5">
    <source>
        <dbReference type="ARBA" id="ARBA00022840"/>
    </source>
</evidence>
<feature type="binding site" evidence="9">
    <location>
        <begin position="163"/>
        <end position="168"/>
    </location>
    <ligand>
        <name>NAD(+)</name>
        <dbReference type="ChEBI" id="CHEBI:57540"/>
    </ligand>
</feature>
<evidence type="ECO:0000256" key="8">
    <source>
        <dbReference type="ARBA" id="ARBA00047925"/>
    </source>
</evidence>
<feature type="binding site" evidence="9">
    <location>
        <position position="187"/>
    </location>
    <ligand>
        <name>NAD(+)</name>
        <dbReference type="ChEBI" id="CHEBI:57540"/>
    </ligand>
</feature>
<dbReference type="GeneID" id="93645256"/>
<dbReference type="GO" id="GO:0019674">
    <property type="term" value="P:NAD+ metabolic process"/>
    <property type="evidence" value="ECO:0007669"/>
    <property type="project" value="InterPro"/>
</dbReference>
<accession>A0A0B6AQI7</accession>
<keyword evidence="3 9" id="KW-0547">Nucleotide-binding</keyword>
<evidence type="ECO:0000256" key="4">
    <source>
        <dbReference type="ARBA" id="ARBA00022777"/>
    </source>
</evidence>
<keyword evidence="2 9" id="KW-0808">Transferase</keyword>
<dbReference type="GO" id="GO:0046872">
    <property type="term" value="F:metal ion binding"/>
    <property type="evidence" value="ECO:0007669"/>
    <property type="project" value="UniProtKB-UniRule"/>
</dbReference>
<name>A0A0B6AQI7_PRIM2</name>
<comment type="function">
    <text evidence="9">Involved in the regulation of the intracellular balance of NAD and NADP, and is a key enzyme in the biosynthesis of NADP. Catalyzes specifically the phosphorylation on 2'-hydroxyl of the adenosine moiety of NAD to yield NADP.</text>
</comment>
<evidence type="ECO:0000313" key="11">
    <source>
        <dbReference type="Proteomes" id="UP000031829"/>
    </source>
</evidence>
<feature type="binding site" evidence="9">
    <location>
        <begin position="123"/>
        <end position="124"/>
    </location>
    <ligand>
        <name>NAD(+)</name>
        <dbReference type="ChEBI" id="CHEBI:57540"/>
    </ligand>
</feature>
<evidence type="ECO:0000256" key="9">
    <source>
        <dbReference type="HAMAP-Rule" id="MF_00361"/>
    </source>
</evidence>
<comment type="subcellular location">
    <subcellularLocation>
        <location evidence="9">Cytoplasm</location>
    </subcellularLocation>
</comment>
<gene>
    <name evidence="9" type="primary">nadK</name>
    <name evidence="10" type="ORF">BG04_1791</name>
</gene>
<dbReference type="RefSeq" id="WP_013059475.1">
    <property type="nucleotide sequence ID" value="NZ_BCVB01000008.1"/>
</dbReference>
<feature type="binding site" evidence="9">
    <location>
        <position position="152"/>
    </location>
    <ligand>
        <name>NAD(+)</name>
        <dbReference type="ChEBI" id="CHEBI:57540"/>
    </ligand>
</feature>
<evidence type="ECO:0000256" key="1">
    <source>
        <dbReference type="ARBA" id="ARBA00022490"/>
    </source>
</evidence>
<keyword evidence="4 9" id="KW-0418">Kinase</keyword>
<dbReference type="GO" id="GO:0003951">
    <property type="term" value="F:NAD+ kinase activity"/>
    <property type="evidence" value="ECO:0007669"/>
    <property type="project" value="UniProtKB-UniRule"/>
</dbReference>
<dbReference type="NCBIfam" id="NF003424">
    <property type="entry name" value="PRK04885.1"/>
    <property type="match status" value="1"/>
</dbReference>
<protein>
    <recommendedName>
        <fullName evidence="9">NAD kinase</fullName>
        <ecNumber evidence="9">2.7.1.23</ecNumber>
    </recommendedName>
    <alternativeName>
        <fullName evidence="9">ATP-dependent NAD kinase</fullName>
    </alternativeName>
</protein>
<sequence length="266" mass="30002">MPNRRNVYFFHPKNQETKALVSPLIELAKQYDFQVVDHFDSANIIVSIGGDGAFLQAVRQSGFRDDCLYAGVTTSDQLSFYCDFHIDETDKMIEAITTENIEVRRFPVLQTQIDQGTSFYCLNECSIRSGVIKTLSLDVFINENHFETFRGDGMIISTPTGSTAYNKSVSGAVVDPLIPCMQVSELASLNNNNYRTLGSSFILSAEHTLTLKLSNDNNHSPIIGIDNEALNARQVDQVQIRLSDRQIKTVKLKDNSFWQRVKRTFL</sequence>
<keyword evidence="5 9" id="KW-0067">ATP-binding</keyword>
<keyword evidence="7 9" id="KW-0520">NAD</keyword>
<dbReference type="EC" id="2.7.1.23" evidence="9"/>
<evidence type="ECO:0000256" key="2">
    <source>
        <dbReference type="ARBA" id="ARBA00022679"/>
    </source>
</evidence>
<dbReference type="GO" id="GO:0006741">
    <property type="term" value="P:NADP+ biosynthetic process"/>
    <property type="evidence" value="ECO:0007669"/>
    <property type="project" value="UniProtKB-UniRule"/>
</dbReference>
<evidence type="ECO:0000256" key="6">
    <source>
        <dbReference type="ARBA" id="ARBA00022857"/>
    </source>
</evidence>
<dbReference type="SUPFAM" id="SSF111331">
    <property type="entry name" value="NAD kinase/diacylglycerol kinase-like"/>
    <property type="match status" value="1"/>
</dbReference>
<evidence type="ECO:0000256" key="3">
    <source>
        <dbReference type="ARBA" id="ARBA00022741"/>
    </source>
</evidence>
<keyword evidence="1 9" id="KW-0963">Cytoplasm</keyword>
<comment type="caution">
    <text evidence="9">Lacks conserved residue(s) required for the propagation of feature annotation.</text>
</comment>
<feature type="binding site" evidence="9">
    <location>
        <position position="150"/>
    </location>
    <ligand>
        <name>NAD(+)</name>
        <dbReference type="ChEBI" id="CHEBI:57540"/>
    </ligand>
</feature>
<dbReference type="GO" id="GO:0051287">
    <property type="term" value="F:NAD binding"/>
    <property type="evidence" value="ECO:0007669"/>
    <property type="project" value="UniProtKB-ARBA"/>
</dbReference>
<keyword evidence="6 9" id="KW-0521">NADP</keyword>
<evidence type="ECO:0000313" key="10">
    <source>
        <dbReference type="EMBL" id="AJI22888.1"/>
    </source>
</evidence>
<dbReference type="GO" id="GO:0005737">
    <property type="term" value="C:cytoplasm"/>
    <property type="evidence" value="ECO:0007669"/>
    <property type="project" value="UniProtKB-SubCell"/>
</dbReference>
<reference evidence="10 11" key="1">
    <citation type="journal article" date="2015" name="Genome Announc.">
        <title>Complete genome sequences for 35 biothreat assay-relevant bacillus species.</title>
        <authorList>
            <person name="Johnson S.L."/>
            <person name="Daligault H.E."/>
            <person name="Davenport K.W."/>
            <person name="Jaissle J."/>
            <person name="Frey K.G."/>
            <person name="Ladner J.T."/>
            <person name="Broomall S.M."/>
            <person name="Bishop-Lilly K.A."/>
            <person name="Bruce D.C."/>
            <person name="Gibbons H.S."/>
            <person name="Coyne S.R."/>
            <person name="Lo C.C."/>
            <person name="Meincke L."/>
            <person name="Munk A.C."/>
            <person name="Koroleva G.I."/>
            <person name="Rosenzweig C.N."/>
            <person name="Palacios G.F."/>
            <person name="Redden C.L."/>
            <person name="Minogue T.D."/>
            <person name="Chain P.S."/>
        </authorList>
    </citation>
    <scope>NUCLEOTIDE SEQUENCE [LARGE SCALE GENOMIC DNA]</scope>
    <source>
        <strain evidence="11">ATCC 14581 / DSM 32 / JCM 2506 / NBRC 15308 / NCIMB 9376 / NCTC 10342 / NRRL B-14308 / VKM B-512</strain>
    </source>
</reference>
<evidence type="ECO:0000256" key="7">
    <source>
        <dbReference type="ARBA" id="ARBA00023027"/>
    </source>
</evidence>
<dbReference type="PANTHER" id="PTHR20275:SF9">
    <property type="entry name" value="NAD KINASE 2"/>
    <property type="match status" value="1"/>
</dbReference>
<dbReference type="Pfam" id="PF20143">
    <property type="entry name" value="NAD_kinase_C"/>
    <property type="match status" value="1"/>
</dbReference>
<dbReference type="KEGG" id="bmeg:BG04_1791"/>
<dbReference type="Proteomes" id="UP000031829">
    <property type="component" value="Chromosome"/>
</dbReference>